<keyword evidence="3" id="KW-1185">Reference proteome</keyword>
<comment type="caution">
    <text evidence="2">The sequence shown here is derived from an EMBL/GenBank/DDBJ whole genome shotgun (WGS) entry which is preliminary data.</text>
</comment>
<dbReference type="Proteomes" id="UP001642484">
    <property type="component" value="Unassembled WGS sequence"/>
</dbReference>
<accession>A0ABP0P1D4</accession>
<gene>
    <name evidence="2" type="ORF">CCMP2556_LOCUS33793</name>
</gene>
<evidence type="ECO:0000313" key="2">
    <source>
        <dbReference type="EMBL" id="CAK9068762.1"/>
    </source>
</evidence>
<dbReference type="InterPro" id="IPR009030">
    <property type="entry name" value="Growth_fac_rcpt_cys_sf"/>
</dbReference>
<name>A0ABP0P1D4_9DINO</name>
<evidence type="ECO:0000256" key="1">
    <source>
        <dbReference type="SAM" id="Phobius"/>
    </source>
</evidence>
<keyword evidence="1" id="KW-0812">Transmembrane</keyword>
<keyword evidence="1" id="KW-0472">Membrane</keyword>
<dbReference type="EMBL" id="CAXAMN010022361">
    <property type="protein sequence ID" value="CAK9068762.1"/>
    <property type="molecule type" value="Genomic_DNA"/>
</dbReference>
<dbReference type="Gene3D" id="2.10.220.10">
    <property type="entry name" value="Hormone Receptor, Insulin-like Growth Factor Receptor 1, Chain A, domain 2"/>
    <property type="match status" value="1"/>
</dbReference>
<protein>
    <submittedName>
        <fullName evidence="2">Uncharacterized protein</fullName>
    </submittedName>
</protein>
<reference evidence="2 3" key="1">
    <citation type="submission" date="2024-02" db="EMBL/GenBank/DDBJ databases">
        <authorList>
            <person name="Chen Y."/>
            <person name="Shah S."/>
            <person name="Dougan E. K."/>
            <person name="Thang M."/>
            <person name="Chan C."/>
        </authorList>
    </citation>
    <scope>NUCLEOTIDE SEQUENCE [LARGE SCALE GENOMIC DNA]</scope>
</reference>
<evidence type="ECO:0000313" key="3">
    <source>
        <dbReference type="Proteomes" id="UP001642484"/>
    </source>
</evidence>
<proteinExistence type="predicted"/>
<feature type="transmembrane region" description="Helical" evidence="1">
    <location>
        <begin position="401"/>
        <end position="421"/>
    </location>
</feature>
<dbReference type="SUPFAM" id="SSF57184">
    <property type="entry name" value="Growth factor receptor domain"/>
    <property type="match status" value="1"/>
</dbReference>
<sequence>MLLMLYGDRRFCGQTVFGSDRRRGALSMASAKCQFVLGIILVVFLGTWHVSSAAEGTAEVLTPRDNLQIANAEKTCHLANLFLHSLADDDGVAEPIDIHPVDGGKVRKYAASLDYSVNGFHLLATASPRDSCKLDEISESSSAVMLDPGDARNLEIFVLAKHHNIDGLDSQKYLLNVSRLAGSETALKDVHVPGAYFVPGWKPEVKRFTVYLNLEEDLVKFQILKLDNGQAVKMVAELQEVTAELPGRRLQGTEVLSMPHSSPQVGEAQHLTSTLMTTLDVGHTRVVQIQVTSADRSRVHNYYFTVKRPPCPVDRRFFDGQSRRCTDICNEGFYGSSTTGRCTRCIDEQCAVCQGLHCSLCFDGYELQSGLCVPKGSGTGLATINTIESGMSSYAWKHQTLVLVVATSVIVVCLACLTALCHSGGFRHRKGSLLGDDDDEGDDYEYYPGSGRG</sequence>
<organism evidence="2 3">
    <name type="scientific">Durusdinium trenchii</name>
    <dbReference type="NCBI Taxonomy" id="1381693"/>
    <lineage>
        <taxon>Eukaryota</taxon>
        <taxon>Sar</taxon>
        <taxon>Alveolata</taxon>
        <taxon>Dinophyceae</taxon>
        <taxon>Suessiales</taxon>
        <taxon>Symbiodiniaceae</taxon>
        <taxon>Durusdinium</taxon>
    </lineage>
</organism>
<keyword evidence="1" id="KW-1133">Transmembrane helix</keyword>